<dbReference type="InterPro" id="IPR036390">
    <property type="entry name" value="WH_DNA-bd_sf"/>
</dbReference>
<evidence type="ECO:0000313" key="6">
    <source>
        <dbReference type="EMBL" id="WAJ70431.1"/>
    </source>
</evidence>
<dbReference type="SUPFAM" id="SSF53850">
    <property type="entry name" value="Periplasmic binding protein-like II"/>
    <property type="match status" value="1"/>
</dbReference>
<feature type="domain" description="HTH lysR-type" evidence="5">
    <location>
        <begin position="1"/>
        <end position="60"/>
    </location>
</feature>
<dbReference type="PANTHER" id="PTHR30537:SF68">
    <property type="entry name" value="TRANSCRIPTIONAL REGULATOR-RELATED"/>
    <property type="match status" value="1"/>
</dbReference>
<dbReference type="InterPro" id="IPR036388">
    <property type="entry name" value="WH-like_DNA-bd_sf"/>
</dbReference>
<keyword evidence="2" id="KW-0805">Transcription regulation</keyword>
<sequence length="291" mass="32859">MRSSLDDLLLFVTLVESGSLTKAAAKLKIPKSKVSRHLVQLEESVGNPLLIRTTRTQRLTEAGELLYRTSKPHIDALYSAEEQVGSFINEPKGELNILLPLEFFNQIMSALITEFALIYPKIMLNCAHYSEPFPKNNTAYDITFVLHESQLPASNGIAKTLLSFPQSIYASNQADISHLKEPEDLIDEPCILSHEQEAWLFRQGNKLQSVPVNARAIFSSPEMRRQATQRDLGLAKLPNYTCQSDCKMQRVSLSQPPVAQQLSVLYQSRSLPLKIRVFLDFFQNNIGRLEL</sequence>
<keyword evidence="3" id="KW-0238">DNA-binding</keyword>
<dbReference type="Pfam" id="PF03466">
    <property type="entry name" value="LysR_substrate"/>
    <property type="match status" value="1"/>
</dbReference>
<proteinExistence type="inferred from homology"/>
<gene>
    <name evidence="6" type="ORF">OLW01_01030</name>
</gene>
<dbReference type="Gene3D" id="3.40.190.290">
    <property type="match status" value="1"/>
</dbReference>
<dbReference type="InterPro" id="IPR000847">
    <property type="entry name" value="LysR_HTH_N"/>
</dbReference>
<dbReference type="Pfam" id="PF00126">
    <property type="entry name" value="HTH_1"/>
    <property type="match status" value="1"/>
</dbReference>
<name>A0ABY7AMQ7_9ALTE</name>
<dbReference type="InterPro" id="IPR058163">
    <property type="entry name" value="LysR-type_TF_proteobact-type"/>
</dbReference>
<dbReference type="Proteomes" id="UP001163726">
    <property type="component" value="Chromosome"/>
</dbReference>
<dbReference type="SUPFAM" id="SSF46785">
    <property type="entry name" value="Winged helix' DNA-binding domain"/>
    <property type="match status" value="1"/>
</dbReference>
<keyword evidence="7" id="KW-1185">Reference proteome</keyword>
<dbReference type="EMBL" id="CP109965">
    <property type="protein sequence ID" value="WAJ70431.1"/>
    <property type="molecule type" value="Genomic_DNA"/>
</dbReference>
<keyword evidence="4" id="KW-0804">Transcription</keyword>
<evidence type="ECO:0000256" key="1">
    <source>
        <dbReference type="ARBA" id="ARBA00009437"/>
    </source>
</evidence>
<dbReference type="InterPro" id="IPR005119">
    <property type="entry name" value="LysR_subst-bd"/>
</dbReference>
<organism evidence="6 7">
    <name type="scientific">Catenovulum adriaticum</name>
    <dbReference type="NCBI Taxonomy" id="2984846"/>
    <lineage>
        <taxon>Bacteria</taxon>
        <taxon>Pseudomonadati</taxon>
        <taxon>Pseudomonadota</taxon>
        <taxon>Gammaproteobacteria</taxon>
        <taxon>Alteromonadales</taxon>
        <taxon>Alteromonadaceae</taxon>
        <taxon>Catenovulum</taxon>
    </lineage>
</organism>
<accession>A0ABY7AMQ7</accession>
<evidence type="ECO:0000256" key="3">
    <source>
        <dbReference type="ARBA" id="ARBA00023125"/>
    </source>
</evidence>
<evidence type="ECO:0000256" key="2">
    <source>
        <dbReference type="ARBA" id="ARBA00023015"/>
    </source>
</evidence>
<reference evidence="6" key="1">
    <citation type="submission" date="2022-10" db="EMBL/GenBank/DDBJ databases">
        <title>Catenovulum adriacola sp. nov. isolated in the Harbour of Susak.</title>
        <authorList>
            <person name="Schoch T."/>
            <person name="Reich S.J."/>
            <person name="Stoeferle S."/>
            <person name="Flaiz M."/>
            <person name="Kazda M."/>
            <person name="Riedel C.U."/>
            <person name="Duerre P."/>
        </authorList>
    </citation>
    <scope>NUCLEOTIDE SEQUENCE</scope>
    <source>
        <strain evidence="6">TS8</strain>
    </source>
</reference>
<dbReference type="PROSITE" id="PS50931">
    <property type="entry name" value="HTH_LYSR"/>
    <property type="match status" value="1"/>
</dbReference>
<dbReference type="RefSeq" id="WP_268074770.1">
    <property type="nucleotide sequence ID" value="NZ_CP109965.1"/>
</dbReference>
<evidence type="ECO:0000313" key="7">
    <source>
        <dbReference type="Proteomes" id="UP001163726"/>
    </source>
</evidence>
<comment type="similarity">
    <text evidence="1">Belongs to the LysR transcriptional regulatory family.</text>
</comment>
<dbReference type="PANTHER" id="PTHR30537">
    <property type="entry name" value="HTH-TYPE TRANSCRIPTIONAL REGULATOR"/>
    <property type="match status" value="1"/>
</dbReference>
<dbReference type="Gene3D" id="1.10.10.10">
    <property type="entry name" value="Winged helix-like DNA-binding domain superfamily/Winged helix DNA-binding domain"/>
    <property type="match status" value="1"/>
</dbReference>
<evidence type="ECO:0000259" key="5">
    <source>
        <dbReference type="PROSITE" id="PS50931"/>
    </source>
</evidence>
<protein>
    <submittedName>
        <fullName evidence="6">LysR family transcriptional regulator</fullName>
    </submittedName>
</protein>
<evidence type="ECO:0000256" key="4">
    <source>
        <dbReference type="ARBA" id="ARBA00023163"/>
    </source>
</evidence>